<sequence>MSQKATAMEESLELEELDVNLYRSKKLWKPVGARGVFGGQVVGLALAAAAKTVPDHFHVHSLHSYFLLAGDNTIPITFRVYRVRDGKSYITRGVSARQHGRVVFVLNCSFHVHEESTLVHQMDMPNVPPPESIKSEEQRLHEWLKDPRAAKFHKTIQMRLENPIPVDMRLIKSKLVGINDKEPRQMMWIRAKGRLPNNMALHHCVAAYCSDYQLLNTSLIPHGLVGASERRALTMITSLDHAMWFHAPYRADEWLLYVMESPRSISGRGYATGRIYTADGRLVISTAQEGVIRYTETPPAGLPAPGKAQAAAADDGKQAAAKL</sequence>
<gene>
    <name evidence="6" type="primary">TES1</name>
    <name evidence="6" type="ORF">HK105_204615</name>
</gene>
<dbReference type="GO" id="GO:0016787">
    <property type="term" value="F:hydrolase activity"/>
    <property type="evidence" value="ECO:0007669"/>
    <property type="project" value="UniProtKB-KW"/>
</dbReference>
<evidence type="ECO:0000256" key="2">
    <source>
        <dbReference type="ARBA" id="ARBA00022801"/>
    </source>
</evidence>
<dbReference type="InterPro" id="IPR029069">
    <property type="entry name" value="HotDog_dom_sf"/>
</dbReference>
<dbReference type="CDD" id="cd03444">
    <property type="entry name" value="Thioesterase_II_repeat1"/>
    <property type="match status" value="1"/>
</dbReference>
<reference evidence="6 7" key="1">
    <citation type="submission" date="2023-09" db="EMBL/GenBank/DDBJ databases">
        <title>Pangenome analysis of Batrachochytrium dendrobatidis and related Chytrids.</title>
        <authorList>
            <person name="Yacoub M.N."/>
            <person name="Stajich J.E."/>
            <person name="James T.Y."/>
        </authorList>
    </citation>
    <scope>NUCLEOTIDE SEQUENCE [LARGE SCALE GENOMIC DNA]</scope>
    <source>
        <strain evidence="6 7">JEL0888</strain>
    </source>
</reference>
<comment type="caution">
    <text evidence="6">The sequence shown here is derived from an EMBL/GenBank/DDBJ whole genome shotgun (WGS) entry which is preliminary data.</text>
</comment>
<feature type="domain" description="Acyl-CoA thioesterase-like N-terminal HotDog" evidence="5">
    <location>
        <begin position="28"/>
        <end position="111"/>
    </location>
</feature>
<feature type="compositionally biased region" description="Low complexity" evidence="3">
    <location>
        <begin position="303"/>
        <end position="323"/>
    </location>
</feature>
<dbReference type="CDD" id="cd03445">
    <property type="entry name" value="Thioesterase_II_repeat2"/>
    <property type="match status" value="1"/>
</dbReference>
<keyword evidence="7" id="KW-1185">Reference proteome</keyword>
<dbReference type="EMBL" id="JADGIZ020000020">
    <property type="protein sequence ID" value="KAL2915911.1"/>
    <property type="molecule type" value="Genomic_DNA"/>
</dbReference>
<evidence type="ECO:0000259" key="5">
    <source>
        <dbReference type="Pfam" id="PF13622"/>
    </source>
</evidence>
<dbReference type="PANTHER" id="PTHR11066:SF34">
    <property type="entry name" value="ACYL-COENZYME A THIOESTERASE 8"/>
    <property type="match status" value="1"/>
</dbReference>
<proteinExistence type="inferred from homology"/>
<dbReference type="InterPro" id="IPR042171">
    <property type="entry name" value="Acyl-CoA_hotdog"/>
</dbReference>
<dbReference type="PANTHER" id="PTHR11066">
    <property type="entry name" value="ACYL-COA THIOESTERASE"/>
    <property type="match status" value="1"/>
</dbReference>
<dbReference type="InterPro" id="IPR049449">
    <property type="entry name" value="TesB_ACOT8-like_N"/>
</dbReference>
<dbReference type="Pfam" id="PF02551">
    <property type="entry name" value="Acyl_CoA_thio"/>
    <property type="match status" value="1"/>
</dbReference>
<evidence type="ECO:0000256" key="1">
    <source>
        <dbReference type="ARBA" id="ARBA00006538"/>
    </source>
</evidence>
<evidence type="ECO:0000313" key="7">
    <source>
        <dbReference type="Proteomes" id="UP001527925"/>
    </source>
</evidence>
<dbReference type="InterPro" id="IPR003703">
    <property type="entry name" value="Acyl_CoA_thio"/>
</dbReference>
<dbReference type="Proteomes" id="UP001527925">
    <property type="component" value="Unassembled WGS sequence"/>
</dbReference>
<feature type="domain" description="Acyl-CoA thioesterase 2 C-terminal" evidence="4">
    <location>
        <begin position="161"/>
        <end position="291"/>
    </location>
</feature>
<feature type="region of interest" description="Disordered" evidence="3">
    <location>
        <begin position="296"/>
        <end position="323"/>
    </location>
</feature>
<evidence type="ECO:0000256" key="3">
    <source>
        <dbReference type="SAM" id="MobiDB-lite"/>
    </source>
</evidence>
<dbReference type="EC" id="3.1.2.2" evidence="6"/>
<dbReference type="Gene3D" id="2.40.160.210">
    <property type="entry name" value="Acyl-CoA thioesterase, double hotdog domain"/>
    <property type="match status" value="1"/>
</dbReference>
<name>A0ABR4N8P2_9FUNG</name>
<dbReference type="Pfam" id="PF13622">
    <property type="entry name" value="4HBT_3"/>
    <property type="match status" value="1"/>
</dbReference>
<dbReference type="InterPro" id="IPR025652">
    <property type="entry name" value="TesB_C"/>
</dbReference>
<organism evidence="6 7">
    <name type="scientific">Polyrhizophydium stewartii</name>
    <dbReference type="NCBI Taxonomy" id="2732419"/>
    <lineage>
        <taxon>Eukaryota</taxon>
        <taxon>Fungi</taxon>
        <taxon>Fungi incertae sedis</taxon>
        <taxon>Chytridiomycota</taxon>
        <taxon>Chytridiomycota incertae sedis</taxon>
        <taxon>Chytridiomycetes</taxon>
        <taxon>Rhizophydiales</taxon>
        <taxon>Rhizophydiales incertae sedis</taxon>
        <taxon>Polyrhizophydium</taxon>
    </lineage>
</organism>
<comment type="similarity">
    <text evidence="1">Belongs to the C/M/P thioester hydrolase family.</text>
</comment>
<evidence type="ECO:0000313" key="6">
    <source>
        <dbReference type="EMBL" id="KAL2915911.1"/>
    </source>
</evidence>
<keyword evidence="2 6" id="KW-0378">Hydrolase</keyword>
<protein>
    <submittedName>
        <fullName evidence="6">Acyl-CoA thioesterase</fullName>
        <ecNumber evidence="6">3.1.2.2</ecNumber>
    </submittedName>
</protein>
<evidence type="ECO:0000259" key="4">
    <source>
        <dbReference type="Pfam" id="PF02551"/>
    </source>
</evidence>
<accession>A0ABR4N8P2</accession>
<dbReference type="SUPFAM" id="SSF54637">
    <property type="entry name" value="Thioesterase/thiol ester dehydrase-isomerase"/>
    <property type="match status" value="2"/>
</dbReference>